<proteinExistence type="predicted"/>
<evidence type="ECO:0000313" key="1">
    <source>
        <dbReference type="EMBL" id="PPS14868.1"/>
    </source>
</evidence>
<dbReference type="OrthoDB" id="10548384at2759"/>
<name>A0A2P5YH30_GOSBA</name>
<organism evidence="1 2">
    <name type="scientific">Gossypium barbadense</name>
    <name type="common">Sea Island cotton</name>
    <name type="synonym">Hibiscus barbadensis</name>
    <dbReference type="NCBI Taxonomy" id="3634"/>
    <lineage>
        <taxon>Eukaryota</taxon>
        <taxon>Viridiplantae</taxon>
        <taxon>Streptophyta</taxon>
        <taxon>Embryophyta</taxon>
        <taxon>Tracheophyta</taxon>
        <taxon>Spermatophyta</taxon>
        <taxon>Magnoliopsida</taxon>
        <taxon>eudicotyledons</taxon>
        <taxon>Gunneridae</taxon>
        <taxon>Pentapetalae</taxon>
        <taxon>rosids</taxon>
        <taxon>malvids</taxon>
        <taxon>Malvales</taxon>
        <taxon>Malvaceae</taxon>
        <taxon>Malvoideae</taxon>
        <taxon>Gossypium</taxon>
    </lineage>
</organism>
<gene>
    <name evidence="1" type="ORF">GOBAR_AA05696</name>
</gene>
<reference evidence="1 2" key="1">
    <citation type="submission" date="2015-01" db="EMBL/GenBank/DDBJ databases">
        <title>Genome of allotetraploid Gossypium barbadense reveals genomic plasticity and fiber elongation in cotton evolution.</title>
        <authorList>
            <person name="Chen X."/>
            <person name="Liu X."/>
            <person name="Zhao B."/>
            <person name="Zheng H."/>
            <person name="Hu Y."/>
            <person name="Lu G."/>
            <person name="Yang C."/>
            <person name="Chen J."/>
            <person name="Shan C."/>
            <person name="Zhang L."/>
            <person name="Zhou Y."/>
            <person name="Wang L."/>
            <person name="Guo W."/>
            <person name="Bai Y."/>
            <person name="Ruan J."/>
            <person name="Shangguan X."/>
            <person name="Mao Y."/>
            <person name="Jiang J."/>
            <person name="Zhu Y."/>
            <person name="Lei J."/>
            <person name="Kang H."/>
            <person name="Chen S."/>
            <person name="He X."/>
            <person name="Wang R."/>
            <person name="Wang Y."/>
            <person name="Chen J."/>
            <person name="Wang L."/>
            <person name="Yu S."/>
            <person name="Wang B."/>
            <person name="Wei J."/>
            <person name="Song S."/>
            <person name="Lu X."/>
            <person name="Gao Z."/>
            <person name="Gu W."/>
            <person name="Deng X."/>
            <person name="Ma D."/>
            <person name="Wang S."/>
            <person name="Liang W."/>
            <person name="Fang L."/>
            <person name="Cai C."/>
            <person name="Zhu X."/>
            <person name="Zhou B."/>
            <person name="Zhang Y."/>
            <person name="Chen Z."/>
            <person name="Xu S."/>
            <person name="Zhu R."/>
            <person name="Wang S."/>
            <person name="Zhang T."/>
            <person name="Zhao G."/>
        </authorList>
    </citation>
    <scope>NUCLEOTIDE SEQUENCE [LARGE SCALE GENOMIC DNA]</scope>
    <source>
        <strain evidence="2">cv. Xinhai21</strain>
        <tissue evidence="1">Leaf</tissue>
    </source>
</reference>
<dbReference type="AlphaFoldDB" id="A0A2P5YH30"/>
<sequence length="193" mass="21741">MAFLKWTIRTDCRKTQLERLYTVSPLIIDDLVIVRNVFLYCFEGHSPNGHRLGGSRKVVEALGLLWDEASSTDGGLLAGIDYSSENNLSETDSISHEISEAMDIDYLIRGTRKKRKTTTMAENVTFTMSLQSVPPVSSPIPADEHFPPIVPYISPSVFTNEEIVVEGDRRLFPWHDHLSAQEYPYNPANVAQK</sequence>
<dbReference type="EMBL" id="KZ663217">
    <property type="protein sequence ID" value="PPS14868.1"/>
    <property type="molecule type" value="Genomic_DNA"/>
</dbReference>
<protein>
    <submittedName>
        <fullName evidence="1">Uncharacterized protein</fullName>
    </submittedName>
</protein>
<dbReference type="Proteomes" id="UP000239757">
    <property type="component" value="Unassembled WGS sequence"/>
</dbReference>
<evidence type="ECO:0000313" key="2">
    <source>
        <dbReference type="Proteomes" id="UP000239757"/>
    </source>
</evidence>
<accession>A0A2P5YH30</accession>